<evidence type="ECO:0000313" key="3">
    <source>
        <dbReference type="EMBL" id="WPG97560.1"/>
    </source>
</evidence>
<evidence type="ECO:0000256" key="1">
    <source>
        <dbReference type="SAM" id="MobiDB-lite"/>
    </source>
</evidence>
<feature type="compositionally biased region" description="Polar residues" evidence="1">
    <location>
        <begin position="99"/>
        <end position="110"/>
    </location>
</feature>
<feature type="region of interest" description="Disordered" evidence="1">
    <location>
        <begin position="293"/>
        <end position="373"/>
    </location>
</feature>
<evidence type="ECO:0000313" key="4">
    <source>
        <dbReference type="Proteomes" id="UP001303373"/>
    </source>
</evidence>
<name>A0AAQ3R1Y9_9PEZI</name>
<dbReference type="EMBL" id="CP138580">
    <property type="protein sequence ID" value="WPG97560.1"/>
    <property type="molecule type" value="Genomic_DNA"/>
</dbReference>
<feature type="compositionally biased region" description="Polar residues" evidence="1">
    <location>
        <begin position="347"/>
        <end position="360"/>
    </location>
</feature>
<dbReference type="Proteomes" id="UP001303373">
    <property type="component" value="Chromosome 1"/>
</dbReference>
<dbReference type="SUPFAM" id="SSF46934">
    <property type="entry name" value="UBA-like"/>
    <property type="match status" value="1"/>
</dbReference>
<evidence type="ECO:0000259" key="2">
    <source>
        <dbReference type="PROSITE" id="PS50030"/>
    </source>
</evidence>
<feature type="region of interest" description="Disordered" evidence="1">
    <location>
        <begin position="1"/>
        <end position="119"/>
    </location>
</feature>
<feature type="compositionally biased region" description="Polar residues" evidence="1">
    <location>
        <begin position="388"/>
        <end position="402"/>
    </location>
</feature>
<dbReference type="CDD" id="cd14291">
    <property type="entry name" value="UBA1_NUB1_like"/>
    <property type="match status" value="1"/>
</dbReference>
<dbReference type="InterPro" id="IPR015940">
    <property type="entry name" value="UBA"/>
</dbReference>
<proteinExistence type="predicted"/>
<feature type="region of interest" description="Disordered" evidence="1">
    <location>
        <begin position="525"/>
        <end position="602"/>
    </location>
</feature>
<feature type="compositionally biased region" description="Polar residues" evidence="1">
    <location>
        <begin position="1"/>
        <end position="10"/>
    </location>
</feature>
<feature type="compositionally biased region" description="Polar residues" evidence="1">
    <location>
        <begin position="435"/>
        <end position="453"/>
    </location>
</feature>
<feature type="compositionally biased region" description="Basic and acidic residues" evidence="1">
    <location>
        <begin position="581"/>
        <end position="598"/>
    </location>
</feature>
<organism evidence="3 4">
    <name type="scientific">Acrodontium crateriforme</name>
    <dbReference type="NCBI Taxonomy" id="150365"/>
    <lineage>
        <taxon>Eukaryota</taxon>
        <taxon>Fungi</taxon>
        <taxon>Dikarya</taxon>
        <taxon>Ascomycota</taxon>
        <taxon>Pezizomycotina</taxon>
        <taxon>Dothideomycetes</taxon>
        <taxon>Dothideomycetidae</taxon>
        <taxon>Mycosphaerellales</taxon>
        <taxon>Teratosphaeriaceae</taxon>
        <taxon>Acrodontium</taxon>
    </lineage>
</organism>
<feature type="compositionally biased region" description="Basic residues" evidence="1">
    <location>
        <begin position="454"/>
        <end position="465"/>
    </location>
</feature>
<reference evidence="3 4" key="1">
    <citation type="submission" date="2023-11" db="EMBL/GenBank/DDBJ databases">
        <title>An acidophilic fungus is an integral part of prey digestion in a carnivorous sundew plant.</title>
        <authorList>
            <person name="Tsai I.J."/>
        </authorList>
    </citation>
    <scope>NUCLEOTIDE SEQUENCE [LARGE SCALE GENOMIC DNA]</scope>
    <source>
        <strain evidence="3">169a</strain>
    </source>
</reference>
<feature type="compositionally biased region" description="Basic and acidic residues" evidence="1">
    <location>
        <begin position="62"/>
        <end position="75"/>
    </location>
</feature>
<sequence>MGELNFSFSNGPVAGEYENELTKTSSNMARRSRSIFSRRGTDKRKSRPSYISLQYMPAAEQTSEKQSRISRRLDPYRSYLRSPTPSPQPTPRPEDDQGRQSFLTGPTSSPKEARSVSRELKGTILNAVPPAKTIEMTALEKEMATSPNDEIISAIIGLSPTAIACSPTSQRRPSSAQEERIWRSQSTLVSKSQLERRRTSNARIGVWVNGVAHWDEPDEERNADEPAQIDRHTQKTSPLRNKPTLSVQIPTGRQELDLPVIVHPRPQRPINSAAPAGTLSKFAVPIPVASPNEIWPESLSPYPAIPPRRRPAQRLSDASTRSSNEEFAGKHQAESTDGSSAERDDSSIYSKQSSATSTNFHDIGGASEKGSSSSINDTLVLFSASNSKKSTPVNFSDQTKNNRGLDEEKPLPPFPTAFPSPLLIESPSGDKELSQKSQLKYSESPRSLNSHSKSQLRAHKINPRRSLRQLDMMDIEFIRCSPYNVDIEPEPVSPELSQAEQDLTMQLSTISETVSMDNRKFQENTLGSGIKRTDSVHSVTHPPMRAPTLPKRSRKREWRDSAPRGQSARLTKEKGVRRRRSDSSLKMHSDKTQSDLHRSTSAVDFSKSPAFSELVRMSSVRRPKPEPMFIVDDGLIVVHGPMAIRAMEQLNVLSPAEAAEDVLLRTLASLDAMADLFNTATINKGMYRIYKENEMHLIRTVTFNESPPAWEFREWSPLERKKVVSKKASSQPYHTPRSYVSCYNRDLAIINSLKDFVHKQCQTFIRRETASAISGATHKNSQRFTDAFWRIWCFCKIFGCQKGREDDVTGQLDWLKGGILAENQGCVATVNTNLEFDMSSVLLNAPDYFAAGNANGLDDQQLYDMTEIWTCLSCLLQGYHGRTEEARKSGVFKNCDVKAGDVEKEEIMLEEWTYYLLTLGLTVILDMAKHASCENSSGFALAKENGWTEWSPPEYNGSRATFLKEPVARLYEERMTVAALARQSPVEMEKKEMGRKRVATLAAEIRLRRQASSYKSQPLIDMHNERPMSMTSRQNSIASSHGGVSSIAPTPCCTSPVQMTPSRPAIARPWSPRKISPIIEDRVESFNRLSLHNKMALQAFAGVAEDTSERAVYRIVEMGFTPAEAKMALRVTDMGDGLRIDRAVDFLMRQRG</sequence>
<dbReference type="PROSITE" id="PS50030">
    <property type="entry name" value="UBA"/>
    <property type="match status" value="1"/>
</dbReference>
<feature type="domain" description="UBA" evidence="2">
    <location>
        <begin position="1106"/>
        <end position="1150"/>
    </location>
</feature>
<gene>
    <name evidence="3" type="ORF">R9X50_00033700</name>
</gene>
<dbReference type="Gene3D" id="1.10.8.10">
    <property type="entry name" value="DNA helicase RuvA subunit, C-terminal domain"/>
    <property type="match status" value="1"/>
</dbReference>
<protein>
    <recommendedName>
        <fullName evidence="2">UBA domain-containing protein</fullName>
    </recommendedName>
</protein>
<keyword evidence="4" id="KW-1185">Reference proteome</keyword>
<feature type="compositionally biased region" description="Polar residues" evidence="1">
    <location>
        <begin position="235"/>
        <end position="251"/>
    </location>
</feature>
<dbReference type="AlphaFoldDB" id="A0AAQ3R1Y9"/>
<accession>A0AAQ3R1Y9</accession>
<feature type="region of interest" description="Disordered" evidence="1">
    <location>
        <begin position="217"/>
        <end position="252"/>
    </location>
</feature>
<dbReference type="InterPro" id="IPR009060">
    <property type="entry name" value="UBA-like_sf"/>
</dbReference>
<feature type="region of interest" description="Disordered" evidence="1">
    <location>
        <begin position="388"/>
        <end position="465"/>
    </location>
</feature>
<feature type="compositionally biased region" description="Basic and acidic residues" evidence="1">
    <location>
        <begin position="323"/>
        <end position="346"/>
    </location>
</feature>